<evidence type="ECO:0000313" key="2">
    <source>
        <dbReference type="EMBL" id="MBE1555298.1"/>
    </source>
</evidence>
<dbReference type="PIRSF" id="PIRSF031501">
    <property type="entry name" value="QueT"/>
    <property type="match status" value="1"/>
</dbReference>
<comment type="caution">
    <text evidence="2">The sequence shown here is derived from an EMBL/GenBank/DDBJ whole genome shotgun (WGS) entry which is preliminary data.</text>
</comment>
<accession>A0A927MJX7</accession>
<dbReference type="PANTHER" id="PTHR40044">
    <property type="entry name" value="INTEGRAL MEMBRANE PROTEIN-RELATED"/>
    <property type="match status" value="1"/>
</dbReference>
<evidence type="ECO:0000256" key="1">
    <source>
        <dbReference type="SAM" id="Phobius"/>
    </source>
</evidence>
<evidence type="ECO:0000313" key="3">
    <source>
        <dbReference type="Proteomes" id="UP000658225"/>
    </source>
</evidence>
<name>A0A927MJX7_9BACL</name>
<keyword evidence="3" id="KW-1185">Reference proteome</keyword>
<dbReference type="InterPro" id="IPR010387">
    <property type="entry name" value="QueT"/>
</dbReference>
<organism evidence="2 3">
    <name type="scientific">Sporosarcina limicola</name>
    <dbReference type="NCBI Taxonomy" id="34101"/>
    <lineage>
        <taxon>Bacteria</taxon>
        <taxon>Bacillati</taxon>
        <taxon>Bacillota</taxon>
        <taxon>Bacilli</taxon>
        <taxon>Bacillales</taxon>
        <taxon>Caryophanaceae</taxon>
        <taxon>Sporosarcina</taxon>
    </lineage>
</organism>
<sequence>MKVKTLATSGIIAALYVAITFLILPFGFTLIQFRVSEMFNHLVVFNKKYVFGIVVGVLVANFLFSPILVDVIFGVLHSVIALSITILSAKFIKNHIKRMLFNTIVFTVLMIIIAYQLTFFADIPEYNGIPFLIIYLTLAIGEFAVMAVGIPLIHTLNKRLDFEKRI</sequence>
<feature type="transmembrane region" description="Helical" evidence="1">
    <location>
        <begin position="132"/>
        <end position="156"/>
    </location>
</feature>
<feature type="transmembrane region" description="Helical" evidence="1">
    <location>
        <begin position="99"/>
        <end position="120"/>
    </location>
</feature>
<keyword evidence="1" id="KW-0812">Transmembrane</keyword>
<feature type="transmembrane region" description="Helical" evidence="1">
    <location>
        <begin position="6"/>
        <end position="28"/>
    </location>
</feature>
<proteinExistence type="predicted"/>
<gene>
    <name evidence="2" type="ORF">H4683_002403</name>
</gene>
<keyword evidence="1" id="KW-1133">Transmembrane helix</keyword>
<dbReference type="Pfam" id="PF06177">
    <property type="entry name" value="QueT"/>
    <property type="match status" value="1"/>
</dbReference>
<dbReference type="Proteomes" id="UP000658225">
    <property type="component" value="Unassembled WGS sequence"/>
</dbReference>
<feature type="transmembrane region" description="Helical" evidence="1">
    <location>
        <begin position="49"/>
        <end position="69"/>
    </location>
</feature>
<dbReference type="RefSeq" id="WP_192599032.1">
    <property type="nucleotide sequence ID" value="NZ_JADBEL010000012.1"/>
</dbReference>
<keyword evidence="1" id="KW-0472">Membrane</keyword>
<protein>
    <submittedName>
        <fullName evidence="2">Membrane protein</fullName>
    </submittedName>
</protein>
<reference evidence="2" key="1">
    <citation type="submission" date="2020-10" db="EMBL/GenBank/DDBJ databases">
        <title>Genomic Encyclopedia of Type Strains, Phase IV (KMG-IV): sequencing the most valuable type-strain genomes for metagenomic binning, comparative biology and taxonomic classification.</title>
        <authorList>
            <person name="Goeker M."/>
        </authorList>
    </citation>
    <scope>NUCLEOTIDE SEQUENCE</scope>
    <source>
        <strain evidence="2">DSM 13886</strain>
    </source>
</reference>
<feature type="transmembrane region" description="Helical" evidence="1">
    <location>
        <begin position="75"/>
        <end position="92"/>
    </location>
</feature>
<dbReference type="EMBL" id="JADBEL010000012">
    <property type="protein sequence ID" value="MBE1555298.1"/>
    <property type="molecule type" value="Genomic_DNA"/>
</dbReference>
<dbReference type="PANTHER" id="PTHR40044:SF1">
    <property type="entry name" value="INTEGRAL MEMBRANE PROTEIN"/>
    <property type="match status" value="1"/>
</dbReference>
<dbReference type="AlphaFoldDB" id="A0A927MJX7"/>